<keyword evidence="7" id="KW-1185">Reference proteome</keyword>
<evidence type="ECO:0000256" key="2">
    <source>
        <dbReference type="ARBA" id="ARBA00023027"/>
    </source>
</evidence>
<accession>A0A7V8T0E7</accession>
<name>A0A7V8T0E7_9BACT</name>
<evidence type="ECO:0000313" key="7">
    <source>
        <dbReference type="Proteomes" id="UP000567293"/>
    </source>
</evidence>
<dbReference type="Gene3D" id="3.40.50.1970">
    <property type="match status" value="1"/>
</dbReference>
<dbReference type="InterPro" id="IPR050071">
    <property type="entry name" value="Dehydroquinate_synthase"/>
</dbReference>
<evidence type="ECO:0000259" key="5">
    <source>
        <dbReference type="Pfam" id="PF01761"/>
    </source>
</evidence>
<proteinExistence type="predicted"/>
<dbReference type="Pfam" id="PF01761">
    <property type="entry name" value="DHQ_synthase"/>
    <property type="match status" value="1"/>
</dbReference>
<dbReference type="GO" id="GO:0008652">
    <property type="term" value="P:amino acid biosynthetic process"/>
    <property type="evidence" value="ECO:0007669"/>
    <property type="project" value="UniProtKB-KW"/>
</dbReference>
<keyword evidence="3" id="KW-0057">Aromatic amino acid biosynthesis</keyword>
<feature type="non-terminal residue" evidence="6">
    <location>
        <position position="135"/>
    </location>
</feature>
<reference evidence="6" key="1">
    <citation type="submission" date="2020-06" db="EMBL/GenBank/DDBJ databases">
        <title>Legume-microbial interactions unlock mineral nutrients during tropical forest succession.</title>
        <authorList>
            <person name="Epihov D.Z."/>
        </authorList>
    </citation>
    <scope>NUCLEOTIDE SEQUENCE [LARGE SCALE GENOMIC DNA]</scope>
    <source>
        <strain evidence="6">Pan2503</strain>
    </source>
</reference>
<dbReference type="GO" id="GO:0009073">
    <property type="term" value="P:aromatic amino acid family biosynthetic process"/>
    <property type="evidence" value="ECO:0007669"/>
    <property type="project" value="UniProtKB-KW"/>
</dbReference>
<evidence type="ECO:0000313" key="6">
    <source>
        <dbReference type="EMBL" id="MBA0089114.1"/>
    </source>
</evidence>
<organism evidence="6 7">
    <name type="scientific">Candidatus Acidiferrum panamense</name>
    <dbReference type="NCBI Taxonomy" id="2741543"/>
    <lineage>
        <taxon>Bacteria</taxon>
        <taxon>Pseudomonadati</taxon>
        <taxon>Acidobacteriota</taxon>
        <taxon>Terriglobia</taxon>
        <taxon>Candidatus Acidiferrales</taxon>
        <taxon>Candidatus Acidiferrum</taxon>
    </lineage>
</organism>
<dbReference type="AlphaFoldDB" id="A0A7V8T0E7"/>
<dbReference type="PANTHER" id="PTHR43622">
    <property type="entry name" value="3-DEHYDROQUINATE SYNTHASE"/>
    <property type="match status" value="1"/>
</dbReference>
<dbReference type="PANTHER" id="PTHR43622:SF7">
    <property type="entry name" value="3-DEHYDROQUINATE SYNTHASE, CHLOROPLASTIC"/>
    <property type="match status" value="1"/>
</dbReference>
<keyword evidence="1" id="KW-0028">Amino-acid biosynthesis</keyword>
<gene>
    <name evidence="6" type="ORF">HRJ53_29340</name>
</gene>
<sequence length="135" mass="14138">MKVTRIRVQSSARPYSVVAGVGVIGHAAREIAELGHFSSMHVVSSPKVWRAAGKTVERGLHCSHRFALHLFNDAESAKHLGAVEHIARSLCQDGADRKALIIAVGGGVVGDVAGFAAASFLRGVALVHIPTTLVA</sequence>
<dbReference type="SUPFAM" id="SSF56796">
    <property type="entry name" value="Dehydroquinate synthase-like"/>
    <property type="match status" value="1"/>
</dbReference>
<dbReference type="InterPro" id="IPR030960">
    <property type="entry name" value="DHQS/DOIS_N"/>
</dbReference>
<evidence type="ECO:0000256" key="4">
    <source>
        <dbReference type="ARBA" id="ARBA00023239"/>
    </source>
</evidence>
<keyword evidence="2" id="KW-0520">NAD</keyword>
<comment type="caution">
    <text evidence="6">The sequence shown here is derived from an EMBL/GenBank/DDBJ whole genome shotgun (WGS) entry which is preliminary data.</text>
</comment>
<dbReference type="Proteomes" id="UP000567293">
    <property type="component" value="Unassembled WGS sequence"/>
</dbReference>
<protein>
    <submittedName>
        <fullName evidence="6">Iron-containing alcohol dehydrogenase</fullName>
    </submittedName>
</protein>
<keyword evidence="4" id="KW-0456">Lyase</keyword>
<evidence type="ECO:0000256" key="3">
    <source>
        <dbReference type="ARBA" id="ARBA00023141"/>
    </source>
</evidence>
<evidence type="ECO:0000256" key="1">
    <source>
        <dbReference type="ARBA" id="ARBA00022605"/>
    </source>
</evidence>
<dbReference type="EMBL" id="JACDQQ010002841">
    <property type="protein sequence ID" value="MBA0089114.1"/>
    <property type="molecule type" value="Genomic_DNA"/>
</dbReference>
<feature type="domain" description="3-dehydroquinate synthase N-terminal" evidence="5">
    <location>
        <begin position="71"/>
        <end position="135"/>
    </location>
</feature>
<dbReference type="GO" id="GO:0003856">
    <property type="term" value="F:3-dehydroquinate synthase activity"/>
    <property type="evidence" value="ECO:0007669"/>
    <property type="project" value="TreeGrafter"/>
</dbReference>